<organism evidence="2 3">
    <name type="scientific">Effrenium voratum</name>
    <dbReference type="NCBI Taxonomy" id="2562239"/>
    <lineage>
        <taxon>Eukaryota</taxon>
        <taxon>Sar</taxon>
        <taxon>Alveolata</taxon>
        <taxon>Dinophyceae</taxon>
        <taxon>Suessiales</taxon>
        <taxon>Symbiodiniaceae</taxon>
        <taxon>Effrenium</taxon>
    </lineage>
</organism>
<dbReference type="EMBL" id="CAUJNA010002701">
    <property type="protein sequence ID" value="CAJ1393986.1"/>
    <property type="molecule type" value="Genomic_DNA"/>
</dbReference>
<sequence length="172" mass="19719">MMIASCRRFSQWQSDSVPLLSADLRLTQLLEQSMEELCESQVEVPECFTPEKLKQEAALPHMQSTPTLPSAFRIPENRGRCSVLTCKRPAAELVESLDLSWEAVWPQLEAQGWRVEHGPRGASRQVYYMPPGVFRGPGRKNRIDYFDSKKLVLQLCYASMDLTSFKRQKLLL</sequence>
<protein>
    <recommendedName>
        <fullName evidence="1">DUF7650 domain-containing protein</fullName>
    </recommendedName>
</protein>
<dbReference type="InterPro" id="IPR056067">
    <property type="entry name" value="DUF7650"/>
</dbReference>
<dbReference type="AlphaFoldDB" id="A0AA36IUQ0"/>
<proteinExistence type="predicted"/>
<reference evidence="2" key="1">
    <citation type="submission" date="2023-08" db="EMBL/GenBank/DDBJ databases">
        <authorList>
            <person name="Chen Y."/>
            <person name="Shah S."/>
            <person name="Dougan E. K."/>
            <person name="Thang M."/>
            <person name="Chan C."/>
        </authorList>
    </citation>
    <scope>NUCLEOTIDE SEQUENCE</scope>
</reference>
<feature type="domain" description="DUF7650" evidence="1">
    <location>
        <begin position="96"/>
        <end position="154"/>
    </location>
</feature>
<evidence type="ECO:0000313" key="3">
    <source>
        <dbReference type="Proteomes" id="UP001178507"/>
    </source>
</evidence>
<dbReference type="Pfam" id="PF24662">
    <property type="entry name" value="DUF7650"/>
    <property type="match status" value="1"/>
</dbReference>
<evidence type="ECO:0000313" key="2">
    <source>
        <dbReference type="EMBL" id="CAJ1393986.1"/>
    </source>
</evidence>
<evidence type="ECO:0000259" key="1">
    <source>
        <dbReference type="Pfam" id="PF24662"/>
    </source>
</evidence>
<dbReference type="Proteomes" id="UP001178507">
    <property type="component" value="Unassembled WGS sequence"/>
</dbReference>
<comment type="caution">
    <text evidence="2">The sequence shown here is derived from an EMBL/GenBank/DDBJ whole genome shotgun (WGS) entry which is preliminary data.</text>
</comment>
<name>A0AA36IUQ0_9DINO</name>
<keyword evidence="3" id="KW-1185">Reference proteome</keyword>
<gene>
    <name evidence="2" type="ORF">EVOR1521_LOCUS18732</name>
</gene>
<accession>A0AA36IUQ0</accession>